<protein>
    <submittedName>
        <fullName evidence="1">Uncharacterized protein</fullName>
    </submittedName>
</protein>
<proteinExistence type="predicted"/>
<dbReference type="EMBL" id="FMHG01000096">
    <property type="protein sequence ID" value="SCJ93563.1"/>
    <property type="molecule type" value="Genomic_DNA"/>
</dbReference>
<name>A0A1C6KH02_9FIRM</name>
<evidence type="ECO:0000313" key="1">
    <source>
        <dbReference type="EMBL" id="SCJ93563.1"/>
    </source>
</evidence>
<gene>
    <name evidence="1" type="ORF">SAMEA3545359_02926</name>
</gene>
<organism evidence="1">
    <name type="scientific">uncultured Anaerotruncus sp</name>
    <dbReference type="NCBI Taxonomy" id="905011"/>
    <lineage>
        <taxon>Bacteria</taxon>
        <taxon>Bacillati</taxon>
        <taxon>Bacillota</taxon>
        <taxon>Clostridia</taxon>
        <taxon>Eubacteriales</taxon>
        <taxon>Oscillospiraceae</taxon>
        <taxon>Anaerotruncus</taxon>
        <taxon>environmental samples</taxon>
    </lineage>
</organism>
<sequence>MARKMVRQDWGEWTLDAYYPMIYNKFYYEGPEWIGRSVKESVETVNGRAKIYAGLMFGDIKDNFEEALDEAYNNGASGVSFFDGPDEEYLHKFKAYLDKRGFVVK</sequence>
<reference evidence="1" key="1">
    <citation type="submission" date="2015-09" db="EMBL/GenBank/DDBJ databases">
        <authorList>
            <consortium name="Pathogen Informatics"/>
        </authorList>
    </citation>
    <scope>NUCLEOTIDE SEQUENCE</scope>
    <source>
        <strain evidence="1">2789STDY5834896</strain>
    </source>
</reference>
<accession>A0A1C6KH02</accession>
<dbReference type="AlphaFoldDB" id="A0A1C6KH02"/>